<protein>
    <recommendedName>
        <fullName evidence="2">histidine kinase</fullName>
        <ecNumber evidence="2">2.7.13.3</ecNumber>
    </recommendedName>
</protein>
<dbReference type="InterPro" id="IPR050351">
    <property type="entry name" value="BphY/WalK/GraS-like"/>
</dbReference>
<keyword evidence="4" id="KW-0418">Kinase</keyword>
<evidence type="ECO:0000313" key="8">
    <source>
        <dbReference type="Proteomes" id="UP000500826"/>
    </source>
</evidence>
<reference evidence="7 8" key="2">
    <citation type="submission" date="2020-05" db="EMBL/GenBank/DDBJ databases">
        <authorList>
            <person name="Khan S.A."/>
            <person name="Jeon C.O."/>
            <person name="Chun B.H."/>
        </authorList>
    </citation>
    <scope>NUCLEOTIDE SEQUENCE [LARGE SCALE GENOMIC DNA]</scope>
    <source>
        <strain evidence="7 8">H242</strain>
    </source>
</reference>
<dbReference type="InterPro" id="IPR036097">
    <property type="entry name" value="HisK_dim/P_sf"/>
</dbReference>
<dbReference type="Gene3D" id="1.10.287.130">
    <property type="match status" value="1"/>
</dbReference>
<comment type="catalytic activity">
    <reaction evidence="1">
        <text>ATP + protein L-histidine = ADP + protein N-phospho-L-histidine.</text>
        <dbReference type="EC" id="2.7.13.3"/>
    </reaction>
</comment>
<dbReference type="SMART" id="SM00388">
    <property type="entry name" value="HisKA"/>
    <property type="match status" value="1"/>
</dbReference>
<evidence type="ECO:0000259" key="6">
    <source>
        <dbReference type="SMART" id="SM00388"/>
    </source>
</evidence>
<feature type="compositionally biased region" description="Low complexity" evidence="5">
    <location>
        <begin position="151"/>
        <end position="178"/>
    </location>
</feature>
<gene>
    <name evidence="7" type="ORF">HK414_07635</name>
</gene>
<name>A0ABX6P434_9BURK</name>
<proteinExistence type="predicted"/>
<evidence type="ECO:0000256" key="4">
    <source>
        <dbReference type="ARBA" id="ARBA00022777"/>
    </source>
</evidence>
<feature type="compositionally biased region" description="Basic residues" evidence="5">
    <location>
        <begin position="315"/>
        <end position="330"/>
    </location>
</feature>
<dbReference type="InterPro" id="IPR003661">
    <property type="entry name" value="HisK_dim/P_dom"/>
</dbReference>
<evidence type="ECO:0000256" key="5">
    <source>
        <dbReference type="SAM" id="MobiDB-lite"/>
    </source>
</evidence>
<evidence type="ECO:0000256" key="3">
    <source>
        <dbReference type="ARBA" id="ARBA00022679"/>
    </source>
</evidence>
<dbReference type="Proteomes" id="UP000500826">
    <property type="component" value="Chromosome"/>
</dbReference>
<dbReference type="EC" id="2.7.13.3" evidence="2"/>
<feature type="region of interest" description="Disordered" evidence="5">
    <location>
        <begin position="306"/>
        <end position="332"/>
    </location>
</feature>
<keyword evidence="8" id="KW-1185">Reference proteome</keyword>
<feature type="domain" description="Signal transduction histidine kinase dimerisation/phosphoacceptor" evidence="6">
    <location>
        <begin position="185"/>
        <end position="253"/>
    </location>
</feature>
<reference evidence="7 8" key="1">
    <citation type="submission" date="2020-05" db="EMBL/GenBank/DDBJ databases">
        <title>Ramlibacter rhizophilus sp. nov., isolated from rhizosphere soil of national flower Mugunghwa from South Korea.</title>
        <authorList>
            <person name="Zheng-Fei Y."/>
            <person name="Huan T."/>
        </authorList>
    </citation>
    <scope>NUCLEOTIDE SEQUENCE [LARGE SCALE GENOMIC DNA]</scope>
    <source>
        <strain evidence="7 8">H242</strain>
    </source>
</reference>
<dbReference type="SUPFAM" id="SSF47384">
    <property type="entry name" value="Homodimeric domain of signal transducing histidine kinase"/>
    <property type="match status" value="1"/>
</dbReference>
<evidence type="ECO:0000256" key="1">
    <source>
        <dbReference type="ARBA" id="ARBA00000085"/>
    </source>
</evidence>
<dbReference type="Pfam" id="PF00512">
    <property type="entry name" value="HisKA"/>
    <property type="match status" value="1"/>
</dbReference>
<dbReference type="PANTHER" id="PTHR42878">
    <property type="entry name" value="TWO-COMPONENT HISTIDINE KINASE"/>
    <property type="match status" value="1"/>
</dbReference>
<evidence type="ECO:0000313" key="7">
    <source>
        <dbReference type="EMBL" id="QJW83901.1"/>
    </source>
</evidence>
<keyword evidence="3" id="KW-0808">Transferase</keyword>
<evidence type="ECO:0000256" key="2">
    <source>
        <dbReference type="ARBA" id="ARBA00012438"/>
    </source>
</evidence>
<feature type="region of interest" description="Disordered" evidence="5">
    <location>
        <begin position="100"/>
        <end position="178"/>
    </location>
</feature>
<sequence>MPLAMPLSQPGGPGPPEIAVALTPVPTLLGVMASARLRDATTVVLVGDDGIVRAAWRSGGGAVSQQEAAQALAFLRTGGERLRIEGEEQLVSLRALPTEPAGGGGVRAARRDDRVPRAPRVLPGGLRRDDRGAARRVPRARAPAGRKHAARPVAQPRAHAAAGAQPAARRQGAAPHAAARTGLPGLESFSYTIAHDVRAPLAAISGFAGELESVVAASGSERHMRYPARIRANAKQMDALTQHLLELGKLTRAPLRLVRVDLSAMAQELLERLRDAEPQRDVEAHVQEGWRPARMPRWCASARQPPGQRMEVHGRPHARAHHLRPARGRAGRGLADLLRQRQRRRLRQHRGGQPVPAVPAHAHRHRISGHRCGLATVQRILALHGGKVWCQAGRAKARPSSSPCANRPPAEPRQRCAFVFLREPSAGSRRRTFPATACSNASQVKRKNP</sequence>
<feature type="region of interest" description="Disordered" evidence="5">
    <location>
        <begin position="426"/>
        <end position="449"/>
    </location>
</feature>
<dbReference type="PANTHER" id="PTHR42878:SF15">
    <property type="entry name" value="BACTERIOPHYTOCHROME"/>
    <property type="match status" value="1"/>
</dbReference>
<feature type="compositionally biased region" description="Basic residues" evidence="5">
    <location>
        <begin position="134"/>
        <end position="150"/>
    </location>
</feature>
<dbReference type="EMBL" id="CP053418">
    <property type="protein sequence ID" value="QJW83901.1"/>
    <property type="molecule type" value="Genomic_DNA"/>
</dbReference>
<organism evidence="7 8">
    <name type="scientific">Ramlibacter terrae</name>
    <dbReference type="NCBI Taxonomy" id="2732511"/>
    <lineage>
        <taxon>Bacteria</taxon>
        <taxon>Pseudomonadati</taxon>
        <taxon>Pseudomonadota</taxon>
        <taxon>Betaproteobacteria</taxon>
        <taxon>Burkholderiales</taxon>
        <taxon>Comamonadaceae</taxon>
        <taxon>Ramlibacter</taxon>
    </lineage>
</organism>
<accession>A0ABX6P434</accession>
<dbReference type="CDD" id="cd00082">
    <property type="entry name" value="HisKA"/>
    <property type="match status" value="1"/>
</dbReference>